<dbReference type="Proteomes" id="UP001287024">
    <property type="component" value="Unassembled WGS sequence"/>
</dbReference>
<proteinExistence type="predicted"/>
<protein>
    <submittedName>
        <fullName evidence="1">N-acetyltransferase</fullName>
    </submittedName>
</protein>
<accession>A0ABU5BGB9</accession>
<organism evidence="1 2">
    <name type="scientific">Pseudomonas zeae</name>
    <dbReference type="NCBI Taxonomy" id="2745510"/>
    <lineage>
        <taxon>Bacteria</taxon>
        <taxon>Pseudomonadati</taxon>
        <taxon>Pseudomonadota</taxon>
        <taxon>Gammaproteobacteria</taxon>
        <taxon>Pseudomonadales</taxon>
        <taxon>Pseudomonadaceae</taxon>
        <taxon>Pseudomonas</taxon>
    </lineage>
</organism>
<evidence type="ECO:0000313" key="2">
    <source>
        <dbReference type="Proteomes" id="UP001287024"/>
    </source>
</evidence>
<reference evidence="1 2" key="1">
    <citation type="submission" date="2023-05" db="EMBL/GenBank/DDBJ databases">
        <title>Siderophore-mediated competition between Bacillus subtilis and Pseudomonas marginalis.</title>
        <authorList>
            <person name="Lyng M."/>
            <person name="Joergensen J.P.B."/>
            <person name="Schostag M.D."/>
            <person name="Jarmusch S.A."/>
            <person name="Aguilar D.K.C."/>
            <person name="Andrade C.N.L."/>
            <person name="Kovacs A.T."/>
        </authorList>
    </citation>
    <scope>NUCLEOTIDE SEQUENCE [LARGE SCALE GENOMIC DNA]</scope>
    <source>
        <strain evidence="1 2">P8_72</strain>
    </source>
</reference>
<keyword evidence="2" id="KW-1185">Reference proteome</keyword>
<sequence>MKRRYALDLENCQWLSMSKSRGNGYRYQIWRSEARKAAEDLARGNQNLITRGIDTTRIQYEPITPVAIEAADLWGDEATLYPWHDVHQWKQADTRGFDVSLWFDQELCGLCYASPRKSKLCIKIVILEGKPDRSHPLRGTVAALALTAIENYAILIGCTEIEVQEPAATAIPLYESLGFGFDPTGRLVIGVER</sequence>
<dbReference type="EMBL" id="JASFAG010000001">
    <property type="protein sequence ID" value="MDX9675693.1"/>
    <property type="molecule type" value="Genomic_DNA"/>
</dbReference>
<evidence type="ECO:0000313" key="1">
    <source>
        <dbReference type="EMBL" id="MDX9675693.1"/>
    </source>
</evidence>
<name>A0ABU5BGB9_9PSED</name>
<dbReference type="RefSeq" id="WP_320336146.1">
    <property type="nucleotide sequence ID" value="NZ_JASFAG010000001.1"/>
</dbReference>
<gene>
    <name evidence="1" type="ORF">QMK45_07055</name>
</gene>
<comment type="caution">
    <text evidence="1">The sequence shown here is derived from an EMBL/GenBank/DDBJ whole genome shotgun (WGS) entry which is preliminary data.</text>
</comment>